<feature type="transmembrane region" description="Helical" evidence="8">
    <location>
        <begin position="332"/>
        <end position="353"/>
    </location>
</feature>
<keyword evidence="7 8" id="KW-0472">Membrane</keyword>
<dbReference type="Pfam" id="PF01594">
    <property type="entry name" value="AI-2E_transport"/>
    <property type="match status" value="1"/>
</dbReference>
<dbReference type="PANTHER" id="PTHR21716:SF53">
    <property type="entry name" value="PERMEASE PERM-RELATED"/>
    <property type="match status" value="1"/>
</dbReference>
<evidence type="ECO:0000256" key="5">
    <source>
        <dbReference type="ARBA" id="ARBA00022692"/>
    </source>
</evidence>
<name>A0A6J6C4E8_9ZZZZ</name>
<evidence type="ECO:0000256" key="4">
    <source>
        <dbReference type="ARBA" id="ARBA00022475"/>
    </source>
</evidence>
<keyword evidence="6 8" id="KW-1133">Transmembrane helix</keyword>
<organism evidence="9">
    <name type="scientific">freshwater metagenome</name>
    <dbReference type="NCBI Taxonomy" id="449393"/>
    <lineage>
        <taxon>unclassified sequences</taxon>
        <taxon>metagenomes</taxon>
        <taxon>ecological metagenomes</taxon>
    </lineage>
</organism>
<sequence length="360" mass="37678">MPVKKPVPSNDGKRLSISNTFEMGFLGGLGVLAAILVGQSLVTLATILTYMAAAIFIALGLDPLVRFLEKRGLSRGYSILSVVLTILAIATAVVVAVIPSILQETSALLSDAPNLITNLNQLAVIQSLDSQFNGAISSAIQNVSDYVADASHWPQMLGGVVQVGISLVNGLVGFVVILTLSLYFMASLGRFKKFVYSLVPASKRKVFSELAEEVADSVGRYVGGQATVATINASLGFIVMSICGVPFSVVLAFITFLLALIPLVGAMSGAALVTLVALTVSPTTALVVAIYYLVYMQIEAYVISPRVMKRAVSVPGGVVVVAALAGGTLLGIMGALVAIPVAASIILVIRQVWMPRQNLR</sequence>
<comment type="similarity">
    <text evidence="2">Belongs to the autoinducer-2 exporter (AI-2E) (TC 2.A.86) family.</text>
</comment>
<evidence type="ECO:0000256" key="1">
    <source>
        <dbReference type="ARBA" id="ARBA00004651"/>
    </source>
</evidence>
<dbReference type="AlphaFoldDB" id="A0A6J6C4E8"/>
<evidence type="ECO:0000313" key="10">
    <source>
        <dbReference type="EMBL" id="CAB4606735.1"/>
    </source>
</evidence>
<proteinExistence type="inferred from homology"/>
<dbReference type="InterPro" id="IPR002549">
    <property type="entry name" value="AI-2E-like"/>
</dbReference>
<accession>A0A6J6C4E8</accession>
<feature type="transmembrane region" description="Helical" evidence="8">
    <location>
        <begin position="21"/>
        <end position="41"/>
    </location>
</feature>
<feature type="transmembrane region" description="Helical" evidence="8">
    <location>
        <begin position="47"/>
        <end position="65"/>
    </location>
</feature>
<keyword evidence="4" id="KW-1003">Cell membrane</keyword>
<evidence type="ECO:0000313" key="9">
    <source>
        <dbReference type="EMBL" id="CAB4545459.1"/>
    </source>
</evidence>
<evidence type="ECO:0000256" key="6">
    <source>
        <dbReference type="ARBA" id="ARBA00022989"/>
    </source>
</evidence>
<dbReference type="GO" id="GO:0055085">
    <property type="term" value="P:transmembrane transport"/>
    <property type="evidence" value="ECO:0007669"/>
    <property type="project" value="TreeGrafter"/>
</dbReference>
<dbReference type="PANTHER" id="PTHR21716">
    <property type="entry name" value="TRANSMEMBRANE PROTEIN"/>
    <property type="match status" value="1"/>
</dbReference>
<feature type="transmembrane region" description="Helical" evidence="8">
    <location>
        <begin position="77"/>
        <end position="102"/>
    </location>
</feature>
<dbReference type="EMBL" id="CAEZUR010000035">
    <property type="protein sequence ID" value="CAB4606735.1"/>
    <property type="molecule type" value="Genomic_DNA"/>
</dbReference>
<dbReference type="GO" id="GO:0005886">
    <property type="term" value="C:plasma membrane"/>
    <property type="evidence" value="ECO:0007669"/>
    <property type="project" value="UniProtKB-SubCell"/>
</dbReference>
<dbReference type="EMBL" id="CAEZSN010000080">
    <property type="protein sequence ID" value="CAB4545459.1"/>
    <property type="molecule type" value="Genomic_DNA"/>
</dbReference>
<feature type="transmembrane region" description="Helical" evidence="8">
    <location>
        <begin position="235"/>
        <end position="264"/>
    </location>
</feature>
<feature type="transmembrane region" description="Helical" evidence="8">
    <location>
        <begin position="270"/>
        <end position="295"/>
    </location>
</feature>
<evidence type="ECO:0000256" key="8">
    <source>
        <dbReference type="SAM" id="Phobius"/>
    </source>
</evidence>
<feature type="transmembrane region" description="Helical" evidence="8">
    <location>
        <begin position="163"/>
        <end position="184"/>
    </location>
</feature>
<reference evidence="9" key="1">
    <citation type="submission" date="2020-05" db="EMBL/GenBank/DDBJ databases">
        <authorList>
            <person name="Chiriac C."/>
            <person name="Salcher M."/>
            <person name="Ghai R."/>
            <person name="Kavagutti S V."/>
        </authorList>
    </citation>
    <scope>NUCLEOTIDE SEQUENCE</scope>
</reference>
<keyword evidence="5 8" id="KW-0812">Transmembrane</keyword>
<comment type="subcellular location">
    <subcellularLocation>
        <location evidence="1">Cell membrane</location>
        <topology evidence="1">Multi-pass membrane protein</topology>
    </subcellularLocation>
</comment>
<protein>
    <submittedName>
        <fullName evidence="9">Unannotated protein</fullName>
    </submittedName>
</protein>
<keyword evidence="3" id="KW-0813">Transport</keyword>
<evidence type="ECO:0000256" key="2">
    <source>
        <dbReference type="ARBA" id="ARBA00009773"/>
    </source>
</evidence>
<evidence type="ECO:0000256" key="7">
    <source>
        <dbReference type="ARBA" id="ARBA00023136"/>
    </source>
</evidence>
<gene>
    <name evidence="9" type="ORF">UFOPK1433_00766</name>
    <name evidence="10" type="ORF">UFOPK1843_00557</name>
</gene>
<evidence type="ECO:0000256" key="3">
    <source>
        <dbReference type="ARBA" id="ARBA00022448"/>
    </source>
</evidence>